<keyword evidence="8 13" id="KW-0067">ATP-binding</keyword>
<keyword evidence="10" id="KW-0325">Glycoprotein</keyword>
<dbReference type="GO" id="GO:0004674">
    <property type="term" value="F:protein serine/threonine kinase activity"/>
    <property type="evidence" value="ECO:0007669"/>
    <property type="project" value="UniProtKB-KW"/>
</dbReference>
<feature type="signal peptide" evidence="15">
    <location>
        <begin position="1"/>
        <end position="25"/>
    </location>
</feature>
<keyword evidence="7" id="KW-0418">Kinase</keyword>
<evidence type="ECO:0000256" key="5">
    <source>
        <dbReference type="ARBA" id="ARBA00022737"/>
    </source>
</evidence>
<comment type="catalytic activity">
    <reaction evidence="12">
        <text>L-seryl-[protein] + ATP = O-phospho-L-seryl-[protein] + ADP + H(+)</text>
        <dbReference type="Rhea" id="RHEA:17989"/>
        <dbReference type="Rhea" id="RHEA-COMP:9863"/>
        <dbReference type="Rhea" id="RHEA-COMP:11604"/>
        <dbReference type="ChEBI" id="CHEBI:15378"/>
        <dbReference type="ChEBI" id="CHEBI:29999"/>
        <dbReference type="ChEBI" id="CHEBI:30616"/>
        <dbReference type="ChEBI" id="CHEBI:83421"/>
        <dbReference type="ChEBI" id="CHEBI:456216"/>
        <dbReference type="EC" id="2.7.11.1"/>
    </reaction>
</comment>
<feature type="domain" description="Protein kinase" evidence="16">
    <location>
        <begin position="213"/>
        <end position="495"/>
    </location>
</feature>
<accession>A0AAD8WTE7</accession>
<dbReference type="SMART" id="SM00220">
    <property type="entry name" value="S_TKc"/>
    <property type="match status" value="1"/>
</dbReference>
<dbReference type="SUPFAM" id="SSF56112">
    <property type="entry name" value="Protein kinase-like (PK-like)"/>
    <property type="match status" value="1"/>
</dbReference>
<dbReference type="GO" id="GO:0005524">
    <property type="term" value="F:ATP binding"/>
    <property type="evidence" value="ECO:0007669"/>
    <property type="project" value="UniProtKB-UniRule"/>
</dbReference>
<keyword evidence="2" id="KW-0723">Serine/threonine-protein kinase</keyword>
<evidence type="ECO:0000313" key="19">
    <source>
        <dbReference type="Proteomes" id="UP001231189"/>
    </source>
</evidence>
<keyword evidence="6 13" id="KW-0547">Nucleotide-binding</keyword>
<gene>
    <name evidence="18" type="ORF">QYE76_040813</name>
</gene>
<feature type="chain" id="PRO_5042160651" description="non-specific serine/threonine protein kinase" evidence="15">
    <location>
        <begin position="26"/>
        <end position="676"/>
    </location>
</feature>
<dbReference type="InterPro" id="IPR011009">
    <property type="entry name" value="Kinase-like_dom_sf"/>
</dbReference>
<dbReference type="Gene3D" id="3.30.430.20">
    <property type="entry name" value="Gnk2 domain, C-X8-C-X2-C motif"/>
    <property type="match status" value="2"/>
</dbReference>
<feature type="binding site" evidence="13">
    <location>
        <position position="332"/>
    </location>
    <ligand>
        <name>ATP</name>
        <dbReference type="ChEBI" id="CHEBI:30616"/>
    </ligand>
</feature>
<dbReference type="EMBL" id="JAUUTY010000002">
    <property type="protein sequence ID" value="KAK1679965.1"/>
    <property type="molecule type" value="Genomic_DNA"/>
</dbReference>
<evidence type="ECO:0000256" key="6">
    <source>
        <dbReference type="ARBA" id="ARBA00022741"/>
    </source>
</evidence>
<dbReference type="InterPro" id="IPR017441">
    <property type="entry name" value="Protein_kinase_ATP_BS"/>
</dbReference>
<dbReference type="FunFam" id="1.10.510.10:FF:001023">
    <property type="entry name" value="Os07g0541700 protein"/>
    <property type="match status" value="1"/>
</dbReference>
<dbReference type="AlphaFoldDB" id="A0AAD8WTE7"/>
<dbReference type="InterPro" id="IPR000719">
    <property type="entry name" value="Prot_kinase_dom"/>
</dbReference>
<evidence type="ECO:0000256" key="15">
    <source>
        <dbReference type="SAM" id="SignalP"/>
    </source>
</evidence>
<evidence type="ECO:0000256" key="9">
    <source>
        <dbReference type="ARBA" id="ARBA00023170"/>
    </source>
</evidence>
<evidence type="ECO:0000256" key="3">
    <source>
        <dbReference type="ARBA" id="ARBA00022679"/>
    </source>
</evidence>
<dbReference type="PANTHER" id="PTHR47973">
    <property type="entry name" value="CYSTEINE-RICH RECEPTOR-LIKE PROTEIN KINASE 3"/>
    <property type="match status" value="1"/>
</dbReference>
<organism evidence="18 19">
    <name type="scientific">Lolium multiflorum</name>
    <name type="common">Italian ryegrass</name>
    <name type="synonym">Lolium perenne subsp. multiflorum</name>
    <dbReference type="NCBI Taxonomy" id="4521"/>
    <lineage>
        <taxon>Eukaryota</taxon>
        <taxon>Viridiplantae</taxon>
        <taxon>Streptophyta</taxon>
        <taxon>Embryophyta</taxon>
        <taxon>Tracheophyta</taxon>
        <taxon>Spermatophyta</taxon>
        <taxon>Magnoliopsida</taxon>
        <taxon>Liliopsida</taxon>
        <taxon>Poales</taxon>
        <taxon>Poaceae</taxon>
        <taxon>BOP clade</taxon>
        <taxon>Pooideae</taxon>
        <taxon>Poodae</taxon>
        <taxon>Poeae</taxon>
        <taxon>Poeae Chloroplast Group 2 (Poeae type)</taxon>
        <taxon>Loliodinae</taxon>
        <taxon>Loliinae</taxon>
        <taxon>Lolium</taxon>
    </lineage>
</organism>
<feature type="compositionally biased region" description="Basic and acidic residues" evidence="14">
    <location>
        <begin position="549"/>
        <end position="558"/>
    </location>
</feature>
<protein>
    <recommendedName>
        <fullName evidence="1">non-specific serine/threonine protein kinase</fullName>
        <ecNumber evidence="1">2.7.11.1</ecNumber>
    </recommendedName>
</protein>
<evidence type="ECO:0000256" key="7">
    <source>
        <dbReference type="ARBA" id="ARBA00022777"/>
    </source>
</evidence>
<dbReference type="PROSITE" id="PS51473">
    <property type="entry name" value="GNK2"/>
    <property type="match status" value="2"/>
</dbReference>
<feature type="domain" description="Gnk2-homologous" evidence="17">
    <location>
        <begin position="138"/>
        <end position="246"/>
    </location>
</feature>
<keyword evidence="5" id="KW-0677">Repeat</keyword>
<dbReference type="InterPro" id="IPR002902">
    <property type="entry name" value="GNK2"/>
</dbReference>
<feature type="compositionally biased region" description="Basic and acidic residues" evidence="14">
    <location>
        <begin position="592"/>
        <end position="605"/>
    </location>
</feature>
<feature type="domain" description="Gnk2-homologous" evidence="17">
    <location>
        <begin position="27"/>
        <end position="132"/>
    </location>
</feature>
<dbReference type="InterPro" id="IPR038408">
    <property type="entry name" value="GNK2_sf"/>
</dbReference>
<dbReference type="Gene3D" id="1.10.510.10">
    <property type="entry name" value="Transferase(Phosphotransferase) domain 1"/>
    <property type="match status" value="2"/>
</dbReference>
<keyword evidence="9" id="KW-0675">Receptor</keyword>
<evidence type="ECO:0000256" key="14">
    <source>
        <dbReference type="SAM" id="MobiDB-lite"/>
    </source>
</evidence>
<comment type="caution">
    <text evidence="18">The sequence shown here is derived from an EMBL/GenBank/DDBJ whole genome shotgun (WGS) entry which is preliminary data.</text>
</comment>
<evidence type="ECO:0000259" key="17">
    <source>
        <dbReference type="PROSITE" id="PS51473"/>
    </source>
</evidence>
<evidence type="ECO:0000256" key="13">
    <source>
        <dbReference type="PROSITE-ProRule" id="PRU10141"/>
    </source>
</evidence>
<keyword evidence="19" id="KW-1185">Reference proteome</keyword>
<keyword evidence="3" id="KW-0808">Transferase</keyword>
<sequence>MISHKKLWCYLCILVVPFHAHLVSSDVLRQECDRRSRNYTANSEFQSNLEQLSSVLPINASSSPTLFSTGSAGAIPNTVYALTLCRGDTANASACADCIGNAFRDAQQACPYNMDATVYYERCYLRFSYQNFLASADNTKRQIVPNGASVASPAATFDAAVGVLLAAVSDYAAMNSSMRFGTGVQDFDVSVPKIYAMAQCRPDIGPAECRDCLEKITRVMPKHFSRRRGGQILGLRCNYRFEVYPPFLGNPVLQLKAPAWAVAPSPDGDRPIVPDADSGNWESVPNINLSILDLQTLEAATENFREENKLGEGGFGAVYKGALPDGQEIAVKRLSPGSTQDPEKRKDLDWEKRFKIINGIARGLQYVHEDSQLKIIHRDLKASNVLLDSDLNAKISDFGLASGYMPPEYVVRGHYSTKSDVFSFGILVLEIITGRRNCTSYNSEQSVDLLTDLVWEHWTKGTILEIADPLLTNRIESSTAVITRLIVTSADLPALLHHPPKPAIAVDSLAGWSAALVGPRSARPRRPRLGVPGPTQGLTGTVAAGPVQRRSDRADERSPWTSPYAGSPAPLRRAGPASSLADLWPAGPVQRSNRDRADRGGREPVDQASHLHLPWGTPARDAHGTVCVAAGRHRLHGLHHRFIFPVNAQDINDSVANDSDMRRVVHAMARVAPPSV</sequence>
<evidence type="ECO:0000256" key="1">
    <source>
        <dbReference type="ARBA" id="ARBA00012513"/>
    </source>
</evidence>
<feature type="region of interest" description="Disordered" evidence="14">
    <location>
        <begin position="520"/>
        <end position="620"/>
    </location>
</feature>
<name>A0AAD8WTE7_LOLMU</name>
<dbReference type="CDD" id="cd23509">
    <property type="entry name" value="Gnk2-like"/>
    <property type="match status" value="2"/>
</dbReference>
<reference evidence="18" key="1">
    <citation type="submission" date="2023-07" db="EMBL/GenBank/DDBJ databases">
        <title>A chromosome-level genome assembly of Lolium multiflorum.</title>
        <authorList>
            <person name="Chen Y."/>
            <person name="Copetti D."/>
            <person name="Kolliker R."/>
            <person name="Studer B."/>
        </authorList>
    </citation>
    <scope>NUCLEOTIDE SEQUENCE</scope>
    <source>
        <strain evidence="18">02402/16</strain>
        <tissue evidence="18">Leaf</tissue>
    </source>
</reference>
<comment type="catalytic activity">
    <reaction evidence="11">
        <text>L-threonyl-[protein] + ATP = O-phospho-L-threonyl-[protein] + ADP + H(+)</text>
        <dbReference type="Rhea" id="RHEA:46608"/>
        <dbReference type="Rhea" id="RHEA-COMP:11060"/>
        <dbReference type="Rhea" id="RHEA-COMP:11605"/>
        <dbReference type="ChEBI" id="CHEBI:15378"/>
        <dbReference type="ChEBI" id="CHEBI:30013"/>
        <dbReference type="ChEBI" id="CHEBI:30616"/>
        <dbReference type="ChEBI" id="CHEBI:61977"/>
        <dbReference type="ChEBI" id="CHEBI:456216"/>
        <dbReference type="EC" id="2.7.11.1"/>
    </reaction>
</comment>
<dbReference type="PROSITE" id="PS00107">
    <property type="entry name" value="PROTEIN_KINASE_ATP"/>
    <property type="match status" value="1"/>
</dbReference>
<evidence type="ECO:0000259" key="16">
    <source>
        <dbReference type="PROSITE" id="PS50011"/>
    </source>
</evidence>
<evidence type="ECO:0000256" key="4">
    <source>
        <dbReference type="ARBA" id="ARBA00022729"/>
    </source>
</evidence>
<dbReference type="PROSITE" id="PS00108">
    <property type="entry name" value="PROTEIN_KINASE_ST"/>
    <property type="match status" value="1"/>
</dbReference>
<dbReference type="InterPro" id="IPR052059">
    <property type="entry name" value="CR_Ser/Thr_kinase"/>
</dbReference>
<dbReference type="InterPro" id="IPR008271">
    <property type="entry name" value="Ser/Thr_kinase_AS"/>
</dbReference>
<evidence type="ECO:0000256" key="11">
    <source>
        <dbReference type="ARBA" id="ARBA00047899"/>
    </source>
</evidence>
<dbReference type="Pfam" id="PF00069">
    <property type="entry name" value="Pkinase"/>
    <property type="match status" value="1"/>
</dbReference>
<keyword evidence="4 15" id="KW-0732">Signal</keyword>
<dbReference type="EC" id="2.7.11.1" evidence="1"/>
<proteinExistence type="predicted"/>
<evidence type="ECO:0000256" key="8">
    <source>
        <dbReference type="ARBA" id="ARBA00022840"/>
    </source>
</evidence>
<dbReference type="Proteomes" id="UP001231189">
    <property type="component" value="Unassembled WGS sequence"/>
</dbReference>
<evidence type="ECO:0000256" key="12">
    <source>
        <dbReference type="ARBA" id="ARBA00048679"/>
    </source>
</evidence>
<evidence type="ECO:0000313" key="18">
    <source>
        <dbReference type="EMBL" id="KAK1679965.1"/>
    </source>
</evidence>
<dbReference type="FunFam" id="3.30.430.20:FF:000004">
    <property type="entry name" value="Receptor-like serine-threonine protein kinase"/>
    <property type="match status" value="1"/>
</dbReference>
<evidence type="ECO:0000256" key="10">
    <source>
        <dbReference type="ARBA" id="ARBA00023180"/>
    </source>
</evidence>
<dbReference type="Pfam" id="PF01657">
    <property type="entry name" value="Stress-antifung"/>
    <property type="match status" value="2"/>
</dbReference>
<evidence type="ECO:0000256" key="2">
    <source>
        <dbReference type="ARBA" id="ARBA00022527"/>
    </source>
</evidence>
<dbReference type="PROSITE" id="PS50011">
    <property type="entry name" value="PROTEIN_KINASE_DOM"/>
    <property type="match status" value="1"/>
</dbReference>